<accession>A0A1J7BW83</accession>
<dbReference type="OrthoDB" id="1373583at2"/>
<dbReference type="AlphaFoldDB" id="A0A1J7BW83"/>
<evidence type="ECO:0000313" key="3">
    <source>
        <dbReference type="Proteomes" id="UP000182826"/>
    </source>
</evidence>
<dbReference type="RefSeq" id="WP_071636178.1">
    <property type="nucleotide sequence ID" value="NZ_MLFK01000005.1"/>
</dbReference>
<reference evidence="2 3" key="1">
    <citation type="submission" date="2016-10" db="EMBL/GenBank/DDBJ databases">
        <title>Draft Genome Sequence of Rhizobacteria Flavobacterium johnsoniae CI04.</title>
        <authorList>
            <person name="Bravo J.I."/>
            <person name="Lozano G.L."/>
            <person name="Handelsman J."/>
        </authorList>
    </citation>
    <scope>NUCLEOTIDE SEQUENCE [LARGE SCALE GENOMIC DNA]</scope>
    <source>
        <strain evidence="2 3">CI04</strain>
    </source>
</reference>
<protein>
    <submittedName>
        <fullName evidence="2">Uncharacterized protein</fullName>
    </submittedName>
</protein>
<keyword evidence="1" id="KW-0812">Transmembrane</keyword>
<sequence length="145" mass="16837">MTEEHNNKLGYVMASVFLVVLISFMLFSHYRGNENKKYRKTFKGETIGLTLRIKQAGKSHFLRYCFYSGGKKILGGASIVDYNLVNKFYKVKYDLDNPEKGHYIILKEELKPDSISLVNAGFTKVKYYKYDAGVTCKYIENSKWK</sequence>
<name>A0A1J7BW83_FLAJO</name>
<evidence type="ECO:0000256" key="1">
    <source>
        <dbReference type="SAM" id="Phobius"/>
    </source>
</evidence>
<dbReference type="Proteomes" id="UP000182826">
    <property type="component" value="Unassembled WGS sequence"/>
</dbReference>
<keyword evidence="3" id="KW-1185">Reference proteome</keyword>
<keyword evidence="1" id="KW-1133">Transmembrane helix</keyword>
<gene>
    <name evidence="2" type="ORF">BKM63_08535</name>
</gene>
<comment type="caution">
    <text evidence="2">The sequence shown here is derived from an EMBL/GenBank/DDBJ whole genome shotgun (WGS) entry which is preliminary data.</text>
</comment>
<keyword evidence="1" id="KW-0472">Membrane</keyword>
<dbReference type="EMBL" id="MLFK01000005">
    <property type="protein sequence ID" value="OIV42901.1"/>
    <property type="molecule type" value="Genomic_DNA"/>
</dbReference>
<organism evidence="2 3">
    <name type="scientific">Flavobacterium johnsoniae</name>
    <name type="common">Cytophaga johnsonae</name>
    <dbReference type="NCBI Taxonomy" id="986"/>
    <lineage>
        <taxon>Bacteria</taxon>
        <taxon>Pseudomonadati</taxon>
        <taxon>Bacteroidota</taxon>
        <taxon>Flavobacteriia</taxon>
        <taxon>Flavobacteriales</taxon>
        <taxon>Flavobacteriaceae</taxon>
        <taxon>Flavobacterium</taxon>
    </lineage>
</organism>
<feature type="transmembrane region" description="Helical" evidence="1">
    <location>
        <begin position="12"/>
        <end position="30"/>
    </location>
</feature>
<evidence type="ECO:0000313" key="2">
    <source>
        <dbReference type="EMBL" id="OIV42901.1"/>
    </source>
</evidence>
<proteinExistence type="predicted"/>